<keyword evidence="1" id="KW-0732">Signal</keyword>
<feature type="chain" id="PRO_5012884519" evidence="1">
    <location>
        <begin position="22"/>
        <end position="642"/>
    </location>
</feature>
<keyword evidence="3" id="KW-1185">Reference proteome</keyword>
<accession>A0A1M7YYM3</accession>
<evidence type="ECO:0000313" key="2">
    <source>
        <dbReference type="EMBL" id="SHO57576.1"/>
    </source>
</evidence>
<dbReference type="STRING" id="1117707.VQ7734_03346"/>
<dbReference type="OrthoDB" id="5913421at2"/>
<sequence>MLKKTLIAAAVATVTATPAFADISLTYGGLPTNTATDMTTTTLATVTKSSVLSYSTAEEEIATIFGVDGDLKQNGFITLQLTGGATFNESEVNQWLTVAGAGADVDAILADPANQTQSISIELLLASTLAADGVIKTTGGTPTAADLNDVFKFTNTGTQQYTIEHDIDEDGTRLRLALKQTTGTTNEMIRVGATTAVTDADVDTAAIATTNVADTWAALPASITGATLAVIGQAGYDGAADETARVAYLRTETNTTTAGLIDDYLEGIAGVYAGTNETLVGAGTVVNFNLPEANQIFNLAGTSGNVFMKIGALKNASYSADPVSTAALFKLGDLFELTLTDSGTATALVSEGFLAYDTGTDRVADDEDVEADTLDLKNRTSNQNLQLNKVNLSLTGDMTAFRVDADGDLILKDGTETGWTVNSDKTGATATLASDVLEGVASLDASARGVSTAQNTAWTNLGKIYVQASDNTTPIPAQSISVTASIDGDDQATFDDFSDTISNLFVFTRDGMKFDTILTGTTSANTIHIRDISGTLPEAGGKIYVTVWEYDAHAAGESAESTVLADRQVISVTLPSKGAVTLNPATIAEQLGITVNPGRQARMVFEVETNQGEVAVKKKDSSGIDIQNGTKGVHTNVVDFTL</sequence>
<protein>
    <submittedName>
        <fullName evidence="2">S-layer protein</fullName>
    </submittedName>
</protein>
<reference evidence="3" key="1">
    <citation type="submission" date="2016-12" db="EMBL/GenBank/DDBJ databases">
        <authorList>
            <person name="Rodrigo-Torres L."/>
            <person name="Arahal R.D."/>
            <person name="Lucena T."/>
        </authorList>
    </citation>
    <scope>NUCLEOTIDE SEQUENCE [LARGE SCALE GENOMIC DNA]</scope>
</reference>
<organism evidence="2 3">
    <name type="scientific">Vibrio quintilis</name>
    <dbReference type="NCBI Taxonomy" id="1117707"/>
    <lineage>
        <taxon>Bacteria</taxon>
        <taxon>Pseudomonadati</taxon>
        <taxon>Pseudomonadota</taxon>
        <taxon>Gammaproteobacteria</taxon>
        <taxon>Vibrionales</taxon>
        <taxon>Vibrionaceae</taxon>
        <taxon>Vibrio</taxon>
    </lineage>
</organism>
<dbReference type="AlphaFoldDB" id="A0A1M7YYM3"/>
<dbReference type="EMBL" id="FRFG01000043">
    <property type="protein sequence ID" value="SHO57576.1"/>
    <property type="molecule type" value="Genomic_DNA"/>
</dbReference>
<proteinExistence type="predicted"/>
<name>A0A1M7YYM3_9VIBR</name>
<gene>
    <name evidence="2" type="primary">vapA</name>
    <name evidence="2" type="ORF">VQ7734_03346</name>
</gene>
<dbReference type="Proteomes" id="UP000184600">
    <property type="component" value="Unassembled WGS sequence"/>
</dbReference>
<evidence type="ECO:0000313" key="3">
    <source>
        <dbReference type="Proteomes" id="UP000184600"/>
    </source>
</evidence>
<feature type="signal peptide" evidence="1">
    <location>
        <begin position="1"/>
        <end position="21"/>
    </location>
</feature>
<evidence type="ECO:0000256" key="1">
    <source>
        <dbReference type="SAM" id="SignalP"/>
    </source>
</evidence>